<gene>
    <name evidence="1" type="ordered locus">MTR_1g009410</name>
</gene>
<keyword evidence="1" id="KW-0812">Transmembrane</keyword>
<keyword evidence="3" id="KW-1185">Reference proteome</keyword>
<proteinExistence type="predicted"/>
<reference evidence="1 3" key="2">
    <citation type="journal article" date="2014" name="BMC Genomics">
        <title>An improved genome release (version Mt4.0) for the model legume Medicago truncatula.</title>
        <authorList>
            <person name="Tang H."/>
            <person name="Krishnakumar V."/>
            <person name="Bidwell S."/>
            <person name="Rosen B."/>
            <person name="Chan A."/>
            <person name="Zhou S."/>
            <person name="Gentzbittel L."/>
            <person name="Childs K.L."/>
            <person name="Yandell M."/>
            <person name="Gundlach H."/>
            <person name="Mayer K.F."/>
            <person name="Schwartz D.C."/>
            <person name="Town C.D."/>
        </authorList>
    </citation>
    <scope>GENOME REANNOTATION</scope>
    <source>
        <strain evidence="2 3">cv. Jemalong A17</strain>
    </source>
</reference>
<evidence type="ECO:0000313" key="2">
    <source>
        <dbReference type="EnsemblPlants" id="AES58885"/>
    </source>
</evidence>
<sequence>MNWVKGSPHLIQNVEFSFIPIGMLNLECFILLLGITNVDIPLDASVETFSPIVLTDTEIAPQRKVHRISHPQTS</sequence>
<dbReference type="EnsemblPlants" id="AES58885">
    <property type="protein sequence ID" value="AES58885"/>
    <property type="gene ID" value="MTR_1g009410"/>
</dbReference>
<accession>G7I5P6</accession>
<name>G7I5P6_MEDTR</name>
<reference evidence="1 3" key="1">
    <citation type="journal article" date="2011" name="Nature">
        <title>The Medicago genome provides insight into the evolution of rhizobial symbioses.</title>
        <authorList>
            <person name="Young N.D."/>
            <person name="Debelle F."/>
            <person name="Oldroyd G.E."/>
            <person name="Geurts R."/>
            <person name="Cannon S.B."/>
            <person name="Udvardi M.K."/>
            <person name="Benedito V.A."/>
            <person name="Mayer K.F."/>
            <person name="Gouzy J."/>
            <person name="Schoof H."/>
            <person name="Van de Peer Y."/>
            <person name="Proost S."/>
            <person name="Cook D.R."/>
            <person name="Meyers B.C."/>
            <person name="Spannagl M."/>
            <person name="Cheung F."/>
            <person name="De Mita S."/>
            <person name="Krishnakumar V."/>
            <person name="Gundlach H."/>
            <person name="Zhou S."/>
            <person name="Mudge J."/>
            <person name="Bharti A.K."/>
            <person name="Murray J.D."/>
            <person name="Naoumkina M.A."/>
            <person name="Rosen B."/>
            <person name="Silverstein K.A."/>
            <person name="Tang H."/>
            <person name="Rombauts S."/>
            <person name="Zhao P.X."/>
            <person name="Zhou P."/>
            <person name="Barbe V."/>
            <person name="Bardou P."/>
            <person name="Bechner M."/>
            <person name="Bellec A."/>
            <person name="Berger A."/>
            <person name="Berges H."/>
            <person name="Bidwell S."/>
            <person name="Bisseling T."/>
            <person name="Choisne N."/>
            <person name="Couloux A."/>
            <person name="Denny R."/>
            <person name="Deshpande S."/>
            <person name="Dai X."/>
            <person name="Doyle J.J."/>
            <person name="Dudez A.M."/>
            <person name="Farmer A.D."/>
            <person name="Fouteau S."/>
            <person name="Franken C."/>
            <person name="Gibelin C."/>
            <person name="Gish J."/>
            <person name="Goldstein S."/>
            <person name="Gonzalez A.J."/>
            <person name="Green P.J."/>
            <person name="Hallab A."/>
            <person name="Hartog M."/>
            <person name="Hua A."/>
            <person name="Humphray S.J."/>
            <person name="Jeong D.H."/>
            <person name="Jing Y."/>
            <person name="Jocker A."/>
            <person name="Kenton S.M."/>
            <person name="Kim D.J."/>
            <person name="Klee K."/>
            <person name="Lai H."/>
            <person name="Lang C."/>
            <person name="Lin S."/>
            <person name="Macmil S.L."/>
            <person name="Magdelenat G."/>
            <person name="Matthews L."/>
            <person name="McCorrison J."/>
            <person name="Monaghan E.L."/>
            <person name="Mun J.H."/>
            <person name="Najar F.Z."/>
            <person name="Nicholson C."/>
            <person name="Noirot C."/>
            <person name="O'Bleness M."/>
            <person name="Paule C.R."/>
            <person name="Poulain J."/>
            <person name="Prion F."/>
            <person name="Qin B."/>
            <person name="Qu C."/>
            <person name="Retzel E.F."/>
            <person name="Riddle C."/>
            <person name="Sallet E."/>
            <person name="Samain S."/>
            <person name="Samson N."/>
            <person name="Sanders I."/>
            <person name="Saurat O."/>
            <person name="Scarpelli C."/>
            <person name="Schiex T."/>
            <person name="Segurens B."/>
            <person name="Severin A.J."/>
            <person name="Sherrier D.J."/>
            <person name="Shi R."/>
            <person name="Sims S."/>
            <person name="Singer S.R."/>
            <person name="Sinharoy S."/>
            <person name="Sterck L."/>
            <person name="Viollet A."/>
            <person name="Wang B.B."/>
            <person name="Wang K."/>
            <person name="Wang M."/>
            <person name="Wang X."/>
            <person name="Warfsmann J."/>
            <person name="Weissenbach J."/>
            <person name="White D.D."/>
            <person name="White J.D."/>
            <person name="Wiley G.B."/>
            <person name="Wincker P."/>
            <person name="Xing Y."/>
            <person name="Yang L."/>
            <person name="Yao Z."/>
            <person name="Ying F."/>
            <person name="Zhai J."/>
            <person name="Zhou L."/>
            <person name="Zuber A."/>
            <person name="Denarie J."/>
            <person name="Dixon R.A."/>
            <person name="May G.D."/>
            <person name="Schwartz D.C."/>
            <person name="Rogers J."/>
            <person name="Quetier F."/>
            <person name="Town C.D."/>
            <person name="Roe B.A."/>
        </authorList>
    </citation>
    <scope>NUCLEOTIDE SEQUENCE [LARGE SCALE GENOMIC DNA]</scope>
    <source>
        <strain evidence="1">A17</strain>
        <strain evidence="2 3">cv. Jemalong A17</strain>
    </source>
</reference>
<dbReference type="HOGENOM" id="CLU_2691430_0_0_1"/>
<organism evidence="1 3">
    <name type="scientific">Medicago truncatula</name>
    <name type="common">Barrel medic</name>
    <name type="synonym">Medicago tribuloides</name>
    <dbReference type="NCBI Taxonomy" id="3880"/>
    <lineage>
        <taxon>Eukaryota</taxon>
        <taxon>Viridiplantae</taxon>
        <taxon>Streptophyta</taxon>
        <taxon>Embryophyta</taxon>
        <taxon>Tracheophyta</taxon>
        <taxon>Spermatophyta</taxon>
        <taxon>Magnoliopsida</taxon>
        <taxon>eudicotyledons</taxon>
        <taxon>Gunneridae</taxon>
        <taxon>Pentapetalae</taxon>
        <taxon>rosids</taxon>
        <taxon>fabids</taxon>
        <taxon>Fabales</taxon>
        <taxon>Fabaceae</taxon>
        <taxon>Papilionoideae</taxon>
        <taxon>50 kb inversion clade</taxon>
        <taxon>NPAAA clade</taxon>
        <taxon>Hologalegina</taxon>
        <taxon>IRL clade</taxon>
        <taxon>Trifolieae</taxon>
        <taxon>Medicago</taxon>
    </lineage>
</organism>
<keyword evidence="1" id="KW-0472">Membrane</keyword>
<dbReference type="AlphaFoldDB" id="G7I5P6"/>
<evidence type="ECO:0000313" key="3">
    <source>
        <dbReference type="Proteomes" id="UP000002051"/>
    </source>
</evidence>
<reference evidence="2" key="3">
    <citation type="submission" date="2015-04" db="UniProtKB">
        <authorList>
            <consortium name="EnsemblPlants"/>
        </authorList>
    </citation>
    <scope>IDENTIFICATION</scope>
    <source>
        <strain evidence="2">cv. Jemalong A17</strain>
    </source>
</reference>
<dbReference type="PaxDb" id="3880-AES58885"/>
<dbReference type="Proteomes" id="UP000002051">
    <property type="component" value="Unassembled WGS sequence"/>
</dbReference>
<evidence type="ECO:0000313" key="1">
    <source>
        <dbReference type="EMBL" id="AES58885.1"/>
    </source>
</evidence>
<protein>
    <submittedName>
        <fullName evidence="1">Transmembrane protein, putative</fullName>
    </submittedName>
</protein>
<dbReference type="EMBL" id="CM001217">
    <property type="protein sequence ID" value="AES58885.1"/>
    <property type="molecule type" value="Genomic_DNA"/>
</dbReference>